<evidence type="ECO:0000256" key="1">
    <source>
        <dbReference type="SAM" id="Coils"/>
    </source>
</evidence>
<dbReference type="GO" id="GO:0000781">
    <property type="term" value="C:chromosome, telomeric region"/>
    <property type="evidence" value="ECO:0007669"/>
    <property type="project" value="TreeGrafter"/>
</dbReference>
<evidence type="ECO:0000313" key="5">
    <source>
        <dbReference type="Proteomes" id="UP001230051"/>
    </source>
</evidence>
<feature type="coiled-coil region" evidence="1">
    <location>
        <begin position="87"/>
        <end position="205"/>
    </location>
</feature>
<evidence type="ECO:0000313" key="4">
    <source>
        <dbReference type="EMBL" id="KAK1168615.1"/>
    </source>
</evidence>
<evidence type="ECO:0000256" key="2">
    <source>
        <dbReference type="SAM" id="Phobius"/>
    </source>
</evidence>
<dbReference type="AlphaFoldDB" id="A0AAD8G4M6"/>
<dbReference type="GO" id="GO:0005640">
    <property type="term" value="C:nuclear outer membrane"/>
    <property type="evidence" value="ECO:0007669"/>
    <property type="project" value="TreeGrafter"/>
</dbReference>
<dbReference type="EMBL" id="JAGXEW010000008">
    <property type="protein sequence ID" value="KAK1168615.1"/>
    <property type="molecule type" value="Genomic_DNA"/>
</dbReference>
<keyword evidence="2" id="KW-1133">Transmembrane helix</keyword>
<keyword evidence="2" id="KW-0472">Membrane</keyword>
<gene>
    <name evidence="4" type="ORF">AOXY_G9415</name>
</gene>
<dbReference type="GO" id="GO:0034397">
    <property type="term" value="P:telomere localization"/>
    <property type="evidence" value="ECO:0007669"/>
    <property type="project" value="InterPro"/>
</dbReference>
<dbReference type="GO" id="GO:0051653">
    <property type="term" value="P:spindle localization"/>
    <property type="evidence" value="ECO:0007669"/>
    <property type="project" value="TreeGrafter"/>
</dbReference>
<proteinExistence type="predicted"/>
<sequence length="380" mass="43220">MRDPSKRRNCRRKWVGKSDAIAELVHSKRRLSVENEELHKTVEMSDSTNTHLLEENVALKSQIKRIQHTMAQAASIGEELEEIRGALKKKKIMNTKLEMVIKQLKKKNEMLTAKINSLTDEVDKMFLQRQADQKKINQLNATGHELEEQLEELKVILLAKEELVAKNDCTIAQLNCSLDEYTTVTQDLRQKLKSLEDLLGDTQQEAVLQGEGDVFQGVRGTAVSPVLGCYSLEFEIAECEKQIQPENKVIPEKSIWGKELPPVQTLAKMAMPLDDTVGGENSGLAKLPRALYEDRTSLREPSFSYKKSLHQQFERVYHYALPISLVGLSLLCIYSLLLPAFMPASQGECGASTCRLSMWRNFWYFLVPQWGLRHMIPPPV</sequence>
<accession>A0AAD8G4M6</accession>
<evidence type="ECO:0000259" key="3">
    <source>
        <dbReference type="Pfam" id="PF14662"/>
    </source>
</evidence>
<dbReference type="PANTHER" id="PTHR47300:SF1">
    <property type="entry name" value="PROTEIN KASH5"/>
    <property type="match status" value="1"/>
</dbReference>
<reference evidence="4" key="1">
    <citation type="submission" date="2022-02" db="EMBL/GenBank/DDBJ databases">
        <title>Atlantic sturgeon de novo genome assembly.</title>
        <authorList>
            <person name="Stock M."/>
            <person name="Klopp C."/>
            <person name="Guiguen Y."/>
            <person name="Cabau C."/>
            <person name="Parinello H."/>
            <person name="Santidrian Yebra-Pimentel E."/>
            <person name="Kuhl H."/>
            <person name="Dirks R.P."/>
            <person name="Guessner J."/>
            <person name="Wuertz S."/>
            <person name="Du K."/>
            <person name="Schartl M."/>
        </authorList>
    </citation>
    <scope>NUCLEOTIDE SEQUENCE</scope>
    <source>
        <strain evidence="4">STURGEONOMICS-FGT-2020</strain>
        <tissue evidence="4">Whole blood</tissue>
    </source>
</reference>
<dbReference type="InterPro" id="IPR028168">
    <property type="entry name" value="KASH5_CC"/>
</dbReference>
<feature type="domain" description="KASH5-like coiled-coil" evidence="3">
    <location>
        <begin position="20"/>
        <end position="199"/>
    </location>
</feature>
<dbReference type="GO" id="GO:0034993">
    <property type="term" value="C:meiotic nuclear membrane microtubule tethering complex"/>
    <property type="evidence" value="ECO:0007669"/>
    <property type="project" value="InterPro"/>
</dbReference>
<dbReference type="GO" id="GO:0007129">
    <property type="term" value="P:homologous chromosome pairing at meiosis"/>
    <property type="evidence" value="ECO:0007669"/>
    <property type="project" value="TreeGrafter"/>
</dbReference>
<keyword evidence="5" id="KW-1185">Reference proteome</keyword>
<dbReference type="GO" id="GO:0051225">
    <property type="term" value="P:spindle assembly"/>
    <property type="evidence" value="ECO:0007669"/>
    <property type="project" value="TreeGrafter"/>
</dbReference>
<dbReference type="GO" id="GO:0090619">
    <property type="term" value="C:meiotic spindle pole"/>
    <property type="evidence" value="ECO:0007669"/>
    <property type="project" value="TreeGrafter"/>
</dbReference>
<comment type="caution">
    <text evidence="4">The sequence shown here is derived from an EMBL/GenBank/DDBJ whole genome shotgun (WGS) entry which is preliminary data.</text>
</comment>
<dbReference type="InterPro" id="IPR028170">
    <property type="entry name" value="KASH5"/>
</dbReference>
<keyword evidence="1" id="KW-0175">Coiled coil</keyword>
<dbReference type="GO" id="GO:0000800">
    <property type="term" value="C:lateral element"/>
    <property type="evidence" value="ECO:0007669"/>
    <property type="project" value="TreeGrafter"/>
</dbReference>
<protein>
    <recommendedName>
        <fullName evidence="3">KASH5-like coiled-coil domain-containing protein</fullName>
    </recommendedName>
</protein>
<dbReference type="Proteomes" id="UP001230051">
    <property type="component" value="Unassembled WGS sequence"/>
</dbReference>
<dbReference type="GO" id="GO:0007015">
    <property type="term" value="P:actin filament organization"/>
    <property type="evidence" value="ECO:0007669"/>
    <property type="project" value="TreeGrafter"/>
</dbReference>
<dbReference type="GO" id="GO:0070840">
    <property type="term" value="F:dynein complex binding"/>
    <property type="evidence" value="ECO:0007669"/>
    <property type="project" value="TreeGrafter"/>
</dbReference>
<keyword evidence="2" id="KW-0812">Transmembrane</keyword>
<organism evidence="4 5">
    <name type="scientific">Acipenser oxyrinchus oxyrinchus</name>
    <dbReference type="NCBI Taxonomy" id="40147"/>
    <lineage>
        <taxon>Eukaryota</taxon>
        <taxon>Metazoa</taxon>
        <taxon>Chordata</taxon>
        <taxon>Craniata</taxon>
        <taxon>Vertebrata</taxon>
        <taxon>Euteleostomi</taxon>
        <taxon>Actinopterygii</taxon>
        <taxon>Chondrostei</taxon>
        <taxon>Acipenseriformes</taxon>
        <taxon>Acipenseridae</taxon>
        <taxon>Acipenser</taxon>
    </lineage>
</organism>
<dbReference type="Pfam" id="PF14662">
    <property type="entry name" value="KASH_CCD"/>
    <property type="match status" value="1"/>
</dbReference>
<dbReference type="PANTHER" id="PTHR47300">
    <property type="entry name" value="PROTEIN KASH5"/>
    <property type="match status" value="1"/>
</dbReference>
<feature type="transmembrane region" description="Helical" evidence="2">
    <location>
        <begin position="316"/>
        <end position="337"/>
    </location>
</feature>
<dbReference type="GO" id="GO:0090220">
    <property type="term" value="P:chromosome localization to nuclear envelope involved in homologous chromosome segregation"/>
    <property type="evidence" value="ECO:0007669"/>
    <property type="project" value="TreeGrafter"/>
</dbReference>
<name>A0AAD8G4M6_ACIOX</name>